<dbReference type="InterPro" id="IPR050222">
    <property type="entry name" value="MATE_MdtK"/>
</dbReference>
<evidence type="ECO:0000256" key="11">
    <source>
        <dbReference type="ARBA" id="ARBA00031636"/>
    </source>
</evidence>
<evidence type="ECO:0000256" key="5">
    <source>
        <dbReference type="ARBA" id="ARBA00022449"/>
    </source>
</evidence>
<proteinExistence type="predicted"/>
<dbReference type="GO" id="GO:0015297">
    <property type="term" value="F:antiporter activity"/>
    <property type="evidence" value="ECO:0007669"/>
    <property type="project" value="UniProtKB-KW"/>
</dbReference>
<evidence type="ECO:0000256" key="8">
    <source>
        <dbReference type="ARBA" id="ARBA00022989"/>
    </source>
</evidence>
<feature type="transmembrane region" description="Helical" evidence="12">
    <location>
        <begin position="393"/>
        <end position="413"/>
    </location>
</feature>
<evidence type="ECO:0000256" key="6">
    <source>
        <dbReference type="ARBA" id="ARBA00022475"/>
    </source>
</evidence>
<keyword evidence="6" id="KW-1003">Cell membrane</keyword>
<dbReference type="PANTHER" id="PTHR43298">
    <property type="entry name" value="MULTIDRUG RESISTANCE PROTEIN NORM-RELATED"/>
    <property type="match status" value="1"/>
</dbReference>
<keyword evidence="9" id="KW-0406">Ion transport</keyword>
<feature type="transmembrane region" description="Helical" evidence="12">
    <location>
        <begin position="162"/>
        <end position="185"/>
    </location>
</feature>
<dbReference type="GO" id="GO:0005886">
    <property type="term" value="C:plasma membrane"/>
    <property type="evidence" value="ECO:0007669"/>
    <property type="project" value="UniProtKB-SubCell"/>
</dbReference>
<sequence length="449" mass="48878">MEKEKQQVRGIRRDIFALAIPAILEMMLHTLVWTADTAMVGRLDPASISSVNLGSQMVFTISSILGGLGIGATALVARYIGANDKEKAERIATQSIGIGIIISLLIGITGILTSNMIFRNIVKDPEVVTLGTQYLEILFIGSIFLIPLLITNAIIRGSGNTVIPLISAVVANIFNIVWDYILIFGKFGFPRLEVRGAAIATAGSQLLGLTITLTFLMLGKTDIKVKLKNIFKFKLRDIKSIVNLSLPATLEVTMNEGSRLISAFWVAQLGTLAFSGHSLASAAESVSYMPGNGFTIATTALIGRSMGARNIDRAELTVKKSQKYAVIMMAAIAIIFFTIPYPIMRLYSNNLDSVSIAARCLRVGALEQIPIAIAMVYSGALKGAGDTKGPFKIALIINLFVRLPLIFIIVFIAKARIEYVWLATAMQYVAEAILMRIRYKRGRWKSISI</sequence>
<keyword evidence="7 12" id="KW-0812">Transmembrane</keyword>
<name>K0AVZ3_GOTA9</name>
<comment type="function">
    <text evidence="1">Multidrug efflux pump.</text>
</comment>
<dbReference type="OrthoDB" id="62420at2"/>
<evidence type="ECO:0000256" key="12">
    <source>
        <dbReference type="SAM" id="Phobius"/>
    </source>
</evidence>
<dbReference type="InterPro" id="IPR048279">
    <property type="entry name" value="MdtK-like"/>
</dbReference>
<keyword evidence="14" id="KW-1185">Reference proteome</keyword>
<evidence type="ECO:0000256" key="1">
    <source>
        <dbReference type="ARBA" id="ARBA00003408"/>
    </source>
</evidence>
<dbReference type="RefSeq" id="WP_014966551.1">
    <property type="nucleotide sequence ID" value="NC_018664.1"/>
</dbReference>
<dbReference type="STRING" id="1128398.Curi_c03380"/>
<keyword evidence="4" id="KW-0813">Transport</keyword>
<comment type="subcellular location">
    <subcellularLocation>
        <location evidence="2">Cell membrane</location>
        <topology evidence="2">Multi-pass membrane protein</topology>
    </subcellularLocation>
</comment>
<dbReference type="CDD" id="cd13137">
    <property type="entry name" value="MATE_NorM_like"/>
    <property type="match status" value="1"/>
</dbReference>
<feature type="transmembrane region" description="Helical" evidence="12">
    <location>
        <begin position="197"/>
        <end position="218"/>
    </location>
</feature>
<organism evidence="13 14">
    <name type="scientific">Gottschalkia acidurici (strain ATCC 7906 / DSM 604 / BCRC 14475 / CIP 104303 / KCTC 5404 / NCIMB 10678 / 9a)</name>
    <name type="common">Clostridium acidurici</name>
    <dbReference type="NCBI Taxonomy" id="1128398"/>
    <lineage>
        <taxon>Bacteria</taxon>
        <taxon>Bacillati</taxon>
        <taxon>Bacillota</taxon>
        <taxon>Tissierellia</taxon>
        <taxon>Tissierellales</taxon>
        <taxon>Gottschalkiaceae</taxon>
        <taxon>Gottschalkia</taxon>
    </lineage>
</organism>
<dbReference type="KEGG" id="cad:Curi_c03380"/>
<dbReference type="PIRSF" id="PIRSF006603">
    <property type="entry name" value="DinF"/>
    <property type="match status" value="1"/>
</dbReference>
<dbReference type="GO" id="GO:0006811">
    <property type="term" value="P:monoatomic ion transport"/>
    <property type="evidence" value="ECO:0007669"/>
    <property type="project" value="UniProtKB-KW"/>
</dbReference>
<reference evidence="13 14" key="1">
    <citation type="journal article" date="2012" name="PLoS ONE">
        <title>The purine-utilizing bacterium Clostridium acidurici 9a: a genome-guided metabolic reconsideration.</title>
        <authorList>
            <person name="Hartwich K."/>
            <person name="Poehlein A."/>
            <person name="Daniel R."/>
        </authorList>
    </citation>
    <scope>NUCLEOTIDE SEQUENCE [LARGE SCALE GENOMIC DNA]</scope>
    <source>
        <strain evidence="14">ATCC 7906 / DSM 604 / BCRC 14475 / CIP 104303 / KCTC 5404 / NCIMB 10678 / 9a</strain>
    </source>
</reference>
<dbReference type="AlphaFoldDB" id="K0AVZ3"/>
<dbReference type="PANTHER" id="PTHR43298:SF4">
    <property type="entry name" value="DRUG_SODIUM ANTIPORTER"/>
    <property type="match status" value="1"/>
</dbReference>
<keyword evidence="8 12" id="KW-1133">Transmembrane helix</keyword>
<dbReference type="eggNOG" id="COG0534">
    <property type="taxonomic scope" value="Bacteria"/>
</dbReference>
<evidence type="ECO:0000256" key="9">
    <source>
        <dbReference type="ARBA" id="ARBA00023065"/>
    </source>
</evidence>
<dbReference type="GO" id="GO:0042910">
    <property type="term" value="F:xenobiotic transmembrane transporter activity"/>
    <property type="evidence" value="ECO:0007669"/>
    <property type="project" value="InterPro"/>
</dbReference>
<dbReference type="Proteomes" id="UP000006094">
    <property type="component" value="Chromosome"/>
</dbReference>
<dbReference type="HOGENOM" id="CLU_012893_5_3_9"/>
<evidence type="ECO:0000256" key="3">
    <source>
        <dbReference type="ARBA" id="ARBA00020268"/>
    </source>
</evidence>
<feature type="transmembrane region" description="Helical" evidence="12">
    <location>
        <begin position="324"/>
        <end position="343"/>
    </location>
</feature>
<keyword evidence="10 12" id="KW-0472">Membrane</keyword>
<evidence type="ECO:0000256" key="4">
    <source>
        <dbReference type="ARBA" id="ARBA00022448"/>
    </source>
</evidence>
<feature type="transmembrane region" description="Helical" evidence="12">
    <location>
        <begin position="55"/>
        <end position="76"/>
    </location>
</feature>
<dbReference type="InterPro" id="IPR002528">
    <property type="entry name" value="MATE_fam"/>
</dbReference>
<evidence type="ECO:0000256" key="2">
    <source>
        <dbReference type="ARBA" id="ARBA00004651"/>
    </source>
</evidence>
<dbReference type="Pfam" id="PF01554">
    <property type="entry name" value="MatE"/>
    <property type="match status" value="2"/>
</dbReference>
<dbReference type="EMBL" id="CP003326">
    <property type="protein sequence ID" value="AFS77414.1"/>
    <property type="molecule type" value="Genomic_DNA"/>
</dbReference>
<evidence type="ECO:0000313" key="14">
    <source>
        <dbReference type="Proteomes" id="UP000006094"/>
    </source>
</evidence>
<evidence type="ECO:0000256" key="10">
    <source>
        <dbReference type="ARBA" id="ARBA00023136"/>
    </source>
</evidence>
<feature type="transmembrane region" description="Helical" evidence="12">
    <location>
        <begin position="96"/>
        <end position="117"/>
    </location>
</feature>
<feature type="transmembrane region" description="Helical" evidence="12">
    <location>
        <begin position="137"/>
        <end position="155"/>
    </location>
</feature>
<protein>
    <recommendedName>
        <fullName evidence="3">Probable multidrug resistance protein NorM</fullName>
    </recommendedName>
    <alternativeName>
        <fullName evidence="11">Multidrug-efflux transporter</fullName>
    </alternativeName>
</protein>
<dbReference type="NCBIfam" id="TIGR00797">
    <property type="entry name" value="matE"/>
    <property type="match status" value="1"/>
</dbReference>
<accession>K0AVZ3</accession>
<feature type="transmembrane region" description="Helical" evidence="12">
    <location>
        <begin position="15"/>
        <end position="35"/>
    </location>
</feature>
<gene>
    <name evidence="13" type="ordered locus">Curi_c03380</name>
</gene>
<evidence type="ECO:0000256" key="7">
    <source>
        <dbReference type="ARBA" id="ARBA00022692"/>
    </source>
</evidence>
<keyword evidence="5" id="KW-0050">Antiport</keyword>
<evidence type="ECO:0000313" key="13">
    <source>
        <dbReference type="EMBL" id="AFS77414.1"/>
    </source>
</evidence>